<reference evidence="5" key="1">
    <citation type="submission" date="2014-04" db="EMBL/GenBank/DDBJ databases">
        <title>Evolutionary Origins and Diversification of the Mycorrhizal Mutualists.</title>
        <authorList>
            <consortium name="DOE Joint Genome Institute"/>
            <consortium name="Mycorrhizal Genomics Consortium"/>
            <person name="Kohler A."/>
            <person name="Kuo A."/>
            <person name="Nagy L.G."/>
            <person name="Floudas D."/>
            <person name="Copeland A."/>
            <person name="Barry K.W."/>
            <person name="Cichocki N."/>
            <person name="Veneault-Fourrey C."/>
            <person name="LaButti K."/>
            <person name="Lindquist E.A."/>
            <person name="Lipzen A."/>
            <person name="Lundell T."/>
            <person name="Morin E."/>
            <person name="Murat C."/>
            <person name="Riley R."/>
            <person name="Ohm R."/>
            <person name="Sun H."/>
            <person name="Tunlid A."/>
            <person name="Henrissat B."/>
            <person name="Grigoriev I.V."/>
            <person name="Hibbett D.S."/>
            <person name="Martin F."/>
        </authorList>
    </citation>
    <scope>NUCLEOTIDE SEQUENCE [LARGE SCALE GENOMIC DNA]</scope>
    <source>
        <strain evidence="5">FD-334 SS-4</strain>
    </source>
</reference>
<evidence type="ECO:0000313" key="5">
    <source>
        <dbReference type="Proteomes" id="UP000054270"/>
    </source>
</evidence>
<dbReference type="AlphaFoldDB" id="A0A0D2L6C5"/>
<dbReference type="OrthoDB" id="524326at2759"/>
<protein>
    <recommendedName>
        <fullName evidence="3">EH domain-containing protein</fullName>
    </recommendedName>
</protein>
<name>A0A0D2L6C5_HYPSF</name>
<dbReference type="SMART" id="SM00027">
    <property type="entry name" value="EH"/>
    <property type="match status" value="2"/>
</dbReference>
<sequence>MPPRSSSPASDEEVRVANRIMDMVDNGKASTLSLDSAIAILTQRGLSLSQLHNIWPLADRGSKGHLTNGELIVAIRLIGWVQAGHEVSQELMDRPGPLPMLRGITDLLSRKLPVPAISPLMRRVSMITPKQQTVEKVFEFNHNETFRNVFLQDAPIDGLLGREQILEIFISRFSISFRYLAQIFELIDFSKRDALDIEEFCLGMHILEAFDSSSRLVLPPTIPPDICDQLIRLQSLISKATSPLNMTTGRSAPVDRQRIPDQTISSQSGTHRDASNWTTTLSTERQVLLSAEIEEDMILVRDDLAQMGLISGELMTKFRLRYRIYPIELARIWNSIPGYDAVPVSPETIETAIKCIRTKLTESLTASVHSPVPSTSVAHFSFESDTKHVPDFASLPHRVMSPASSEYSSTDTVSSVPEVKPFLVLPIDEEEEWPHTDSSTASSSKWSRRPPASYSGSYSSSAAAKSRKAKPNPPPICLRRSSDVPAGNQYFSEEIKSLRVQLQEVQHRLSGTMSSDKQSRLQRHYTDEIDRLTSALAQKNVQYEASHSLLGELQESANKLSEEKDDLRKVVEAQTEEISELMIKLEQAKHDIKELASTSTSPNMLIFFLRASLREARAEVERVKEDAEKLQELVAAQKTEISQLNVTISQQASVVETVQEGCQTRTDDALGSLGFQTINQRWLPWQNPARSDTVSDYALRPKKIMPLTTTKHFPHQRLKMNWNPSS</sequence>
<dbReference type="GO" id="GO:0016197">
    <property type="term" value="P:endosomal transport"/>
    <property type="evidence" value="ECO:0007669"/>
    <property type="project" value="TreeGrafter"/>
</dbReference>
<gene>
    <name evidence="4" type="ORF">HYPSUDRAFT_649710</name>
</gene>
<evidence type="ECO:0000259" key="3">
    <source>
        <dbReference type="PROSITE" id="PS50031"/>
    </source>
</evidence>
<evidence type="ECO:0000313" key="4">
    <source>
        <dbReference type="EMBL" id="KJA22492.1"/>
    </source>
</evidence>
<feature type="compositionally biased region" description="Low complexity" evidence="2">
    <location>
        <begin position="438"/>
        <end position="464"/>
    </location>
</feature>
<proteinExistence type="predicted"/>
<accession>A0A0D2L6C5</accession>
<dbReference type="STRING" id="945553.A0A0D2L6C5"/>
<dbReference type="Pfam" id="PF12763">
    <property type="entry name" value="EH"/>
    <property type="match status" value="2"/>
</dbReference>
<dbReference type="GO" id="GO:0005886">
    <property type="term" value="C:plasma membrane"/>
    <property type="evidence" value="ECO:0007669"/>
    <property type="project" value="TreeGrafter"/>
</dbReference>
<dbReference type="Proteomes" id="UP000054270">
    <property type="component" value="Unassembled WGS sequence"/>
</dbReference>
<evidence type="ECO:0000256" key="2">
    <source>
        <dbReference type="SAM" id="MobiDB-lite"/>
    </source>
</evidence>
<dbReference type="SUPFAM" id="SSF47473">
    <property type="entry name" value="EF-hand"/>
    <property type="match status" value="2"/>
</dbReference>
<feature type="coiled-coil region" evidence="1">
    <location>
        <begin position="550"/>
        <end position="647"/>
    </location>
</feature>
<dbReference type="PANTHER" id="PTHR11216">
    <property type="entry name" value="EH DOMAIN"/>
    <property type="match status" value="1"/>
</dbReference>
<dbReference type="EMBL" id="KN817549">
    <property type="protein sequence ID" value="KJA22492.1"/>
    <property type="molecule type" value="Genomic_DNA"/>
</dbReference>
<feature type="domain" description="EH" evidence="3">
    <location>
        <begin position="13"/>
        <end position="99"/>
    </location>
</feature>
<dbReference type="PROSITE" id="PS50031">
    <property type="entry name" value="EH"/>
    <property type="match status" value="1"/>
</dbReference>
<dbReference type="InterPro" id="IPR000261">
    <property type="entry name" value="EH_dom"/>
</dbReference>
<keyword evidence="5" id="KW-1185">Reference proteome</keyword>
<evidence type="ECO:0000256" key="1">
    <source>
        <dbReference type="SAM" id="Coils"/>
    </source>
</evidence>
<dbReference type="GO" id="GO:0006897">
    <property type="term" value="P:endocytosis"/>
    <property type="evidence" value="ECO:0007669"/>
    <property type="project" value="TreeGrafter"/>
</dbReference>
<keyword evidence="1" id="KW-0175">Coiled coil</keyword>
<organism evidence="4 5">
    <name type="scientific">Hypholoma sublateritium (strain FD-334 SS-4)</name>
    <dbReference type="NCBI Taxonomy" id="945553"/>
    <lineage>
        <taxon>Eukaryota</taxon>
        <taxon>Fungi</taxon>
        <taxon>Dikarya</taxon>
        <taxon>Basidiomycota</taxon>
        <taxon>Agaricomycotina</taxon>
        <taxon>Agaricomycetes</taxon>
        <taxon>Agaricomycetidae</taxon>
        <taxon>Agaricales</taxon>
        <taxon>Agaricineae</taxon>
        <taxon>Strophariaceae</taxon>
        <taxon>Hypholoma</taxon>
    </lineage>
</organism>
<dbReference type="Gene3D" id="1.10.238.10">
    <property type="entry name" value="EF-hand"/>
    <property type="match status" value="2"/>
</dbReference>
<feature type="region of interest" description="Disordered" evidence="2">
    <location>
        <begin position="430"/>
        <end position="483"/>
    </location>
</feature>
<dbReference type="InterPro" id="IPR011992">
    <property type="entry name" value="EF-hand-dom_pair"/>
</dbReference>
<dbReference type="GO" id="GO:0005737">
    <property type="term" value="C:cytoplasm"/>
    <property type="evidence" value="ECO:0007669"/>
    <property type="project" value="TreeGrafter"/>
</dbReference>